<comment type="caution">
    <text evidence="7">The sequence shown here is derived from an EMBL/GenBank/DDBJ whole genome shotgun (WGS) entry which is preliminary data.</text>
</comment>
<evidence type="ECO:0000313" key="7">
    <source>
        <dbReference type="EMBL" id="MDQ7916885.1"/>
    </source>
</evidence>
<feature type="transmembrane region" description="Helical" evidence="6">
    <location>
        <begin position="20"/>
        <end position="41"/>
    </location>
</feature>
<gene>
    <name evidence="7" type="ORF">RBU60_04805</name>
</gene>
<evidence type="ECO:0000256" key="6">
    <source>
        <dbReference type="SAM" id="Phobius"/>
    </source>
</evidence>
<proteinExistence type="predicted"/>
<feature type="transmembrane region" description="Helical" evidence="6">
    <location>
        <begin position="82"/>
        <end position="101"/>
    </location>
</feature>
<sequence>MPNFWFNAKNKKMMGIENFITFMVTALFFIMTPGMDTVFVLNKSIGQGRKSGVYATLGVNTGVLTHTFLAALGLSVLLAKSAFAFSMIKYAGAIYLIYLGFMKLKNKEDFSNLSSESPKQQKTKSDFWSGFLTNTLNPKVALFFLAFFPQFIHPAQIENPVPFVLLGFSYAIIGMGWFLSLTLFASVFSTKIINNPKIGLWLNKVSGLVFIVMGIKIALTKN</sequence>
<evidence type="ECO:0000256" key="1">
    <source>
        <dbReference type="ARBA" id="ARBA00004651"/>
    </source>
</evidence>
<feature type="transmembrane region" description="Helical" evidence="6">
    <location>
        <begin position="53"/>
        <end position="76"/>
    </location>
</feature>
<feature type="transmembrane region" description="Helical" evidence="6">
    <location>
        <begin position="200"/>
        <end position="219"/>
    </location>
</feature>
<name>A0ABU0ZZY7_9FLAO</name>
<evidence type="ECO:0000256" key="5">
    <source>
        <dbReference type="ARBA" id="ARBA00023136"/>
    </source>
</evidence>
<dbReference type="PIRSF" id="PIRSF006324">
    <property type="entry name" value="LeuE"/>
    <property type="match status" value="1"/>
</dbReference>
<keyword evidence="8" id="KW-1185">Reference proteome</keyword>
<dbReference type="RefSeq" id="WP_308863549.1">
    <property type="nucleotide sequence ID" value="NZ_JAVHUL010000008.1"/>
</dbReference>
<dbReference type="PANTHER" id="PTHR30086:SF20">
    <property type="entry name" value="ARGININE EXPORTER PROTEIN ARGO-RELATED"/>
    <property type="match status" value="1"/>
</dbReference>
<organism evidence="7 8">
    <name type="scientific">Mesonia profundi</name>
    <dbReference type="NCBI Taxonomy" id="3070998"/>
    <lineage>
        <taxon>Bacteria</taxon>
        <taxon>Pseudomonadati</taxon>
        <taxon>Bacteroidota</taxon>
        <taxon>Flavobacteriia</taxon>
        <taxon>Flavobacteriales</taxon>
        <taxon>Flavobacteriaceae</taxon>
        <taxon>Mesonia</taxon>
    </lineage>
</organism>
<evidence type="ECO:0000313" key="8">
    <source>
        <dbReference type="Proteomes" id="UP001230915"/>
    </source>
</evidence>
<keyword evidence="4 6" id="KW-1133">Transmembrane helix</keyword>
<dbReference type="EMBL" id="JAVHUL010000008">
    <property type="protein sequence ID" value="MDQ7916885.1"/>
    <property type="molecule type" value="Genomic_DNA"/>
</dbReference>
<protein>
    <submittedName>
        <fullName evidence="7">LysE family translocator</fullName>
    </submittedName>
</protein>
<evidence type="ECO:0000256" key="2">
    <source>
        <dbReference type="ARBA" id="ARBA00022475"/>
    </source>
</evidence>
<keyword evidence="5 6" id="KW-0472">Membrane</keyword>
<keyword evidence="2" id="KW-1003">Cell membrane</keyword>
<evidence type="ECO:0000256" key="4">
    <source>
        <dbReference type="ARBA" id="ARBA00022989"/>
    </source>
</evidence>
<feature type="transmembrane region" description="Helical" evidence="6">
    <location>
        <begin position="127"/>
        <end position="148"/>
    </location>
</feature>
<comment type="subcellular location">
    <subcellularLocation>
        <location evidence="1">Cell membrane</location>
        <topology evidence="1">Multi-pass membrane protein</topology>
    </subcellularLocation>
</comment>
<dbReference type="InterPro" id="IPR001123">
    <property type="entry name" value="LeuE-type"/>
</dbReference>
<dbReference type="Proteomes" id="UP001230915">
    <property type="component" value="Unassembled WGS sequence"/>
</dbReference>
<reference evidence="7 8" key="1">
    <citation type="submission" date="2023-08" db="EMBL/GenBank/DDBJ databases">
        <title>Mesonia sp. MT50, isolated from deep-sea sediment of the Mariana Trench.</title>
        <authorList>
            <person name="Fu H."/>
        </authorList>
    </citation>
    <scope>NUCLEOTIDE SEQUENCE [LARGE SCALE GENOMIC DNA]</scope>
    <source>
        <strain evidence="7 8">MT50</strain>
    </source>
</reference>
<dbReference type="Pfam" id="PF01810">
    <property type="entry name" value="LysE"/>
    <property type="match status" value="1"/>
</dbReference>
<keyword evidence="3 6" id="KW-0812">Transmembrane</keyword>
<feature type="transmembrane region" description="Helical" evidence="6">
    <location>
        <begin position="168"/>
        <end position="188"/>
    </location>
</feature>
<evidence type="ECO:0000256" key="3">
    <source>
        <dbReference type="ARBA" id="ARBA00022692"/>
    </source>
</evidence>
<dbReference type="PANTHER" id="PTHR30086">
    <property type="entry name" value="ARGININE EXPORTER PROTEIN ARGO"/>
    <property type="match status" value="1"/>
</dbReference>
<accession>A0ABU0ZZY7</accession>